<proteinExistence type="inferred from homology"/>
<organism evidence="6 7">
    <name type="scientific">Clupea harengus</name>
    <name type="common">Atlantic herring</name>
    <dbReference type="NCBI Taxonomy" id="7950"/>
    <lineage>
        <taxon>Eukaryota</taxon>
        <taxon>Metazoa</taxon>
        <taxon>Chordata</taxon>
        <taxon>Craniata</taxon>
        <taxon>Vertebrata</taxon>
        <taxon>Euteleostomi</taxon>
        <taxon>Actinopterygii</taxon>
        <taxon>Neopterygii</taxon>
        <taxon>Teleostei</taxon>
        <taxon>Clupei</taxon>
        <taxon>Clupeiformes</taxon>
        <taxon>Clupeoidei</taxon>
        <taxon>Clupeidae</taxon>
        <taxon>Clupea</taxon>
    </lineage>
</organism>
<dbReference type="GO" id="GO:0030018">
    <property type="term" value="C:Z disc"/>
    <property type="evidence" value="ECO:0007669"/>
    <property type="project" value="TreeGrafter"/>
</dbReference>
<feature type="compositionally biased region" description="Basic and acidic residues" evidence="5">
    <location>
        <begin position="183"/>
        <end position="198"/>
    </location>
</feature>
<feature type="region of interest" description="Disordered" evidence="5">
    <location>
        <begin position="777"/>
        <end position="834"/>
    </location>
</feature>
<feature type="compositionally biased region" description="Pro residues" evidence="5">
    <location>
        <begin position="343"/>
        <end position="364"/>
    </location>
</feature>
<feature type="compositionally biased region" description="Polar residues" evidence="5">
    <location>
        <begin position="626"/>
        <end position="636"/>
    </location>
</feature>
<feature type="compositionally biased region" description="Polar residues" evidence="5">
    <location>
        <begin position="791"/>
        <end position="801"/>
    </location>
</feature>
<dbReference type="OrthoDB" id="8943025at2759"/>
<evidence type="ECO:0000313" key="6">
    <source>
        <dbReference type="Proteomes" id="UP000515152"/>
    </source>
</evidence>
<dbReference type="GeneID" id="105903028"/>
<feature type="compositionally biased region" description="Polar residues" evidence="5">
    <location>
        <begin position="73"/>
        <end position="90"/>
    </location>
</feature>
<keyword evidence="2" id="KW-0963">Cytoplasm</keyword>
<accession>A0A6P8EN90</accession>
<dbReference type="InterPro" id="IPR051976">
    <property type="entry name" value="Synaptopodin_domain"/>
</dbReference>
<dbReference type="Proteomes" id="UP000515152">
    <property type="component" value="Chromosome 20"/>
</dbReference>
<reference evidence="7" key="1">
    <citation type="submission" date="2025-08" db="UniProtKB">
        <authorList>
            <consortium name="RefSeq"/>
        </authorList>
    </citation>
    <scope>IDENTIFICATION</scope>
</reference>
<gene>
    <name evidence="7" type="primary">LOC105903028</name>
</gene>
<dbReference type="GO" id="GO:0003779">
    <property type="term" value="F:actin binding"/>
    <property type="evidence" value="ECO:0007669"/>
    <property type="project" value="TreeGrafter"/>
</dbReference>
<sequence length="987" mass="105779">METRGHEPVRRGVSLPGGGPGPDQSPGSGPGSLSSRGVRQGTELAGQAGTSPTADSWKKDKHSWVKGKPAVTSADSQLGRKTNLSRSASLSEKELKEARSRSQIIAAQLSVPSNSRGVQLFNRRRQRVNAFTLVSFGEGGGGGGDGEGEGEGEEEGRGEEEESKSEHFGTSPRSSELTWENKQTAENKDRDLNHRNSEAKLPWSSCALQSRGNSIMEDQGEAVHDVEDVDNSVQERHFLPVKEKEEEEEESADVLREEVTVKDDNNSAAQPSAGQREGKVNGAYAGASVETPGEISNGCHDSPSKPLTSVAKQSSSTIVNRTARPFFSPSTVQISPGSSPAMDIPPAPSYSMPPLPAFPEPPTPTYAVDPALHAFSEPPRSGPLKPAFSPPPPAPSYPTPPLPSYSSPIPPATMPGPSPRPQPAHYIPRTAPKPTYIPQMLTERRPQTPIRSGILDEGAARRGTRKSMFTFQEKPKVSPNPDLLSLVQGVDEKKKQRPLPENVHEEELLALGAEASNFLASEERVVEDMAPAWSSCLKSSRTAARVEHKPEQALTNVSGKGAELFAKRQSRVEKYVLENARRDGQIRSPSPTMSLPPSWVFPSNMPGRVKAIATASNVSTQISKTLKAQQATQKNNLPARAPAPAPAPAPPSPVLENGCTKMEMELSKHQPYQLNSSLFILNPTKDPLSSLPRGAPPPKPVVMGQSYARQTSLPTHVPSQFSAPVNYRPACFSPPLPLSPREVTLPVMTFAPERVASPRSAVGQAPRPTFSARKAGIEAQTKKETPAMPTASRTPTLTRRFSSPEGPANLVWSPSPSTTSAPSPRPVHRAMTTSPVSPLWETRCQSPIISQDTKANHRLLAKNIINAAKRKNSPSPGALSGHGLPISPPGGGSGGGILSYEHKPLSPFQPRSLGSQSPTFTSPPPTPTRMIRSPVRLYNTRSLTDSDASVESEDSGMRSPGVRTYNTCPRGWGGSLRIKRGSVHADL</sequence>
<comment type="subcellular location">
    <subcellularLocation>
        <location evidence="1">Cytoplasm</location>
    </subcellularLocation>
</comment>
<feature type="compositionally biased region" description="Polar residues" evidence="5">
    <location>
        <begin position="171"/>
        <end position="182"/>
    </location>
</feature>
<dbReference type="PANTHER" id="PTHR24217">
    <property type="entry name" value="PUTATIVE-RELATED"/>
    <property type="match status" value="1"/>
</dbReference>
<feature type="compositionally biased region" description="Basic and acidic residues" evidence="5">
    <location>
        <begin position="233"/>
        <end position="244"/>
    </location>
</feature>
<feature type="compositionally biased region" description="Polar residues" evidence="5">
    <location>
        <begin position="305"/>
        <end position="320"/>
    </location>
</feature>
<evidence type="ECO:0000256" key="5">
    <source>
        <dbReference type="SAM" id="MobiDB-lite"/>
    </source>
</evidence>
<name>A0A6P8EN90_CLUHA</name>
<dbReference type="PANTHER" id="PTHR24217:SF13">
    <property type="entry name" value="SYNAPTOPODIN"/>
    <property type="match status" value="1"/>
</dbReference>
<feature type="compositionally biased region" description="Acidic residues" evidence="5">
    <location>
        <begin position="146"/>
        <end position="163"/>
    </location>
</feature>
<feature type="region of interest" description="Disordered" evidence="5">
    <location>
        <begin position="133"/>
        <end position="465"/>
    </location>
</feature>
<feature type="compositionally biased region" description="Low complexity" evidence="5">
    <location>
        <begin position="22"/>
        <end position="37"/>
    </location>
</feature>
<dbReference type="GO" id="GO:0005634">
    <property type="term" value="C:nucleus"/>
    <property type="evidence" value="ECO:0007669"/>
    <property type="project" value="TreeGrafter"/>
</dbReference>
<feature type="compositionally biased region" description="Basic and acidic residues" evidence="5">
    <location>
        <begin position="1"/>
        <end position="10"/>
    </location>
</feature>
<evidence type="ECO:0000256" key="1">
    <source>
        <dbReference type="ARBA" id="ARBA00004496"/>
    </source>
</evidence>
<feature type="compositionally biased region" description="Basic and acidic residues" evidence="5">
    <location>
        <begin position="253"/>
        <end position="265"/>
    </location>
</feature>
<keyword evidence="6" id="KW-1185">Reference proteome</keyword>
<dbReference type="KEGG" id="char:105903028"/>
<feature type="compositionally biased region" description="Pro residues" evidence="5">
    <location>
        <begin position="388"/>
        <end position="422"/>
    </location>
</feature>
<comment type="similarity">
    <text evidence="4">Belongs to the synaptopodin family.</text>
</comment>
<feature type="compositionally biased region" description="Polar residues" evidence="5">
    <location>
        <begin position="328"/>
        <end position="338"/>
    </location>
</feature>
<feature type="region of interest" description="Disordered" evidence="5">
    <location>
        <begin position="870"/>
        <end position="970"/>
    </location>
</feature>
<evidence type="ECO:0000256" key="2">
    <source>
        <dbReference type="ARBA" id="ARBA00022490"/>
    </source>
</evidence>
<dbReference type="GO" id="GO:0032233">
    <property type="term" value="P:positive regulation of actin filament bundle assembly"/>
    <property type="evidence" value="ECO:0007669"/>
    <property type="project" value="TreeGrafter"/>
</dbReference>
<evidence type="ECO:0000256" key="4">
    <source>
        <dbReference type="ARBA" id="ARBA00038161"/>
    </source>
</evidence>
<evidence type="ECO:0000256" key="3">
    <source>
        <dbReference type="ARBA" id="ARBA00022553"/>
    </source>
</evidence>
<protein>
    <submittedName>
        <fullName evidence="7">Synaptopodin</fullName>
    </submittedName>
</protein>
<evidence type="ECO:0000313" key="7">
    <source>
        <dbReference type="RefSeq" id="XP_031413796.1"/>
    </source>
</evidence>
<keyword evidence="3" id="KW-0597">Phosphoprotein</keyword>
<feature type="region of interest" description="Disordered" evidence="5">
    <location>
        <begin position="1"/>
        <end position="95"/>
    </location>
</feature>
<dbReference type="RefSeq" id="XP_031413796.1">
    <property type="nucleotide sequence ID" value="XM_031557936.2"/>
</dbReference>
<feature type="region of interest" description="Disordered" evidence="5">
    <location>
        <begin position="626"/>
        <end position="657"/>
    </location>
</feature>
<feature type="compositionally biased region" description="Low complexity" evidence="5">
    <location>
        <begin position="813"/>
        <end position="822"/>
    </location>
</feature>
<dbReference type="GO" id="GO:0015629">
    <property type="term" value="C:actin cytoskeleton"/>
    <property type="evidence" value="ECO:0007669"/>
    <property type="project" value="TreeGrafter"/>
</dbReference>
<feature type="compositionally biased region" description="Pro residues" evidence="5">
    <location>
        <begin position="641"/>
        <end position="653"/>
    </location>
</feature>
<dbReference type="AlphaFoldDB" id="A0A6P8EN90"/>